<dbReference type="EMBL" id="BMIY01000008">
    <property type="protein sequence ID" value="GFZ76497.1"/>
    <property type="molecule type" value="Genomic_DNA"/>
</dbReference>
<dbReference type="SUPFAM" id="SSF52402">
    <property type="entry name" value="Adenine nucleotide alpha hydrolases-like"/>
    <property type="match status" value="1"/>
</dbReference>
<protein>
    <recommendedName>
        <fullName evidence="1">UspA domain-containing protein</fullName>
    </recommendedName>
</protein>
<evidence type="ECO:0000259" key="1">
    <source>
        <dbReference type="Pfam" id="PF00582"/>
    </source>
</evidence>
<gene>
    <name evidence="2" type="ORF">GCM10011403_19310</name>
</gene>
<reference evidence="2" key="1">
    <citation type="journal article" date="2014" name="Int. J. Syst. Evol. Microbiol.">
        <title>Complete genome sequence of Corynebacterium casei LMG S-19264T (=DSM 44701T), isolated from a smear-ripened cheese.</title>
        <authorList>
            <consortium name="US DOE Joint Genome Institute (JGI-PGF)"/>
            <person name="Walter F."/>
            <person name="Albersmeier A."/>
            <person name="Kalinowski J."/>
            <person name="Ruckert C."/>
        </authorList>
    </citation>
    <scope>NUCLEOTIDE SEQUENCE</scope>
    <source>
        <strain evidence="2">CGMCC 1.15425</strain>
    </source>
</reference>
<sequence>MRSIGIPVADRPECVIALDVAFSLAQTLNADINGYHIVPNRRVTKALDLQNLQPDAWPDITEVEAKAAAESARKLFESMAESYEYKVSSKHGTANSPHAIFKDKSGSPEKLIPLIGPVNDMLVVSRPKAKGNNKAAIIMMSALLHTATPVMVLPQKKIKPKMKRIAIAWNNGRAECLLTRAMVPVLQEADDVVFISEGKDHQEGPSAKEMMDFLKAYGVKSRLKRITGKKTAELLVSTAKAEKADIMLCGAYSRGRTRQLLFGGVTQHLLTKTDFPVVLLHV</sequence>
<keyword evidence="3" id="KW-1185">Reference proteome</keyword>
<dbReference type="Pfam" id="PF00582">
    <property type="entry name" value="Usp"/>
    <property type="match status" value="1"/>
</dbReference>
<accession>A0A916QLQ8</accession>
<evidence type="ECO:0000313" key="2">
    <source>
        <dbReference type="EMBL" id="GFZ76497.1"/>
    </source>
</evidence>
<dbReference type="RefSeq" id="WP_068811859.1">
    <property type="nucleotide sequence ID" value="NZ_BMIY01000008.1"/>
</dbReference>
<proteinExistence type="predicted"/>
<comment type="caution">
    <text evidence="2">The sequence shown here is derived from an EMBL/GenBank/DDBJ whole genome shotgun (WGS) entry which is preliminary data.</text>
</comment>
<name>A0A916QLQ8_9GAMM</name>
<dbReference type="InterPro" id="IPR006016">
    <property type="entry name" value="UspA"/>
</dbReference>
<dbReference type="OrthoDB" id="9804721at2"/>
<evidence type="ECO:0000313" key="3">
    <source>
        <dbReference type="Proteomes" id="UP000627715"/>
    </source>
</evidence>
<dbReference type="CDD" id="cd00293">
    <property type="entry name" value="USP-like"/>
    <property type="match status" value="1"/>
</dbReference>
<reference evidence="2" key="2">
    <citation type="submission" date="2020-09" db="EMBL/GenBank/DDBJ databases">
        <authorList>
            <person name="Sun Q."/>
            <person name="Zhou Y."/>
        </authorList>
    </citation>
    <scope>NUCLEOTIDE SEQUENCE</scope>
    <source>
        <strain evidence="2">CGMCC 1.15425</strain>
    </source>
</reference>
<dbReference type="AlphaFoldDB" id="A0A916QLQ8"/>
<organism evidence="2 3">
    <name type="scientific">Pseudohongiella nitratireducens</name>
    <dbReference type="NCBI Taxonomy" id="1768907"/>
    <lineage>
        <taxon>Bacteria</taxon>
        <taxon>Pseudomonadati</taxon>
        <taxon>Pseudomonadota</taxon>
        <taxon>Gammaproteobacteria</taxon>
        <taxon>Pseudomonadales</taxon>
        <taxon>Pseudohongiellaceae</taxon>
        <taxon>Pseudohongiella</taxon>
    </lineage>
</organism>
<dbReference type="Gene3D" id="3.40.50.12370">
    <property type="match status" value="1"/>
</dbReference>
<dbReference type="Proteomes" id="UP000627715">
    <property type="component" value="Unassembled WGS sequence"/>
</dbReference>
<feature type="domain" description="UspA" evidence="1">
    <location>
        <begin position="203"/>
        <end position="280"/>
    </location>
</feature>